<proteinExistence type="inferred from homology"/>
<dbReference type="Proteomes" id="UP001528673">
    <property type="component" value="Unassembled WGS sequence"/>
</dbReference>
<keyword evidence="3" id="KW-1185">Reference proteome</keyword>
<dbReference type="Pfam" id="PF03401">
    <property type="entry name" value="TctC"/>
    <property type="match status" value="1"/>
</dbReference>
<accession>A0ABT5MVZ4</accession>
<evidence type="ECO:0000313" key="2">
    <source>
        <dbReference type="EMBL" id="MDD0838219.1"/>
    </source>
</evidence>
<dbReference type="RefSeq" id="WP_273949844.1">
    <property type="nucleotide sequence ID" value="NZ_JAQSIP010000002.1"/>
</dbReference>
<organism evidence="2 3">
    <name type="scientific">Curvibacter cyanobacteriorum</name>
    <dbReference type="NCBI Taxonomy" id="3026422"/>
    <lineage>
        <taxon>Bacteria</taxon>
        <taxon>Pseudomonadati</taxon>
        <taxon>Pseudomonadota</taxon>
        <taxon>Betaproteobacteria</taxon>
        <taxon>Burkholderiales</taxon>
        <taxon>Comamonadaceae</taxon>
        <taxon>Curvibacter</taxon>
    </lineage>
</organism>
<dbReference type="CDD" id="cd07012">
    <property type="entry name" value="PBP2_Bug_TTT"/>
    <property type="match status" value="1"/>
</dbReference>
<dbReference type="InterPro" id="IPR005064">
    <property type="entry name" value="BUG"/>
</dbReference>
<protein>
    <submittedName>
        <fullName evidence="2">Tripartite tricarboxylate transporter substrate binding protein</fullName>
    </submittedName>
</protein>
<dbReference type="PANTHER" id="PTHR42928">
    <property type="entry name" value="TRICARBOXYLATE-BINDING PROTEIN"/>
    <property type="match status" value="1"/>
</dbReference>
<dbReference type="SUPFAM" id="SSF53850">
    <property type="entry name" value="Periplasmic binding protein-like II"/>
    <property type="match status" value="1"/>
</dbReference>
<comment type="caution">
    <text evidence="2">The sequence shown here is derived from an EMBL/GenBank/DDBJ whole genome shotgun (WGS) entry which is preliminary data.</text>
</comment>
<dbReference type="Gene3D" id="3.40.190.150">
    <property type="entry name" value="Bordetella uptake gene, domain 1"/>
    <property type="match status" value="1"/>
</dbReference>
<dbReference type="InterPro" id="IPR042100">
    <property type="entry name" value="Bug_dom1"/>
</dbReference>
<dbReference type="Gene3D" id="3.40.190.10">
    <property type="entry name" value="Periplasmic binding protein-like II"/>
    <property type="match status" value="1"/>
</dbReference>
<reference evidence="2 3" key="1">
    <citation type="submission" date="2023-02" db="EMBL/GenBank/DDBJ databases">
        <title>Bacterial whole genomic sequence of Curvibacter sp. HBC61.</title>
        <authorList>
            <person name="Le V."/>
            <person name="Ko S.-R."/>
            <person name="Ahn C.-Y."/>
            <person name="Oh H.-M."/>
        </authorList>
    </citation>
    <scope>NUCLEOTIDE SEQUENCE [LARGE SCALE GENOMIC DNA]</scope>
    <source>
        <strain evidence="2 3">HBC61</strain>
    </source>
</reference>
<evidence type="ECO:0000313" key="3">
    <source>
        <dbReference type="Proteomes" id="UP001528673"/>
    </source>
</evidence>
<dbReference type="EMBL" id="JAQSIP010000002">
    <property type="protein sequence ID" value="MDD0838219.1"/>
    <property type="molecule type" value="Genomic_DNA"/>
</dbReference>
<comment type="similarity">
    <text evidence="1">Belongs to the UPF0065 (bug) family.</text>
</comment>
<dbReference type="PANTHER" id="PTHR42928:SF5">
    <property type="entry name" value="BLR1237 PROTEIN"/>
    <property type="match status" value="1"/>
</dbReference>
<sequence length="290" mass="30105">MRLIVPAAPGGGADTVARLVAQALGDRLGQAVVVENRPGGGGTTGVTSGLQAAADGYTFIWCTPSAQIMSPAHLRYDPVKDLAPVSLVVTAPYLLVVGPQQPWRQLRDLIDSAKHQAGKLNYGTAGTGTFGHYMAASFGLATGTELVQVPFTGEGPAMMALMRGDVQMAFISGAGALPHVVAGRVRALGLSSSEPLEGLPPGLPAISATVAGFELVAINYVAARAGTPQPIIDKMSQALQAVLASPAVRERITQLGVSPTASTPEALRRRIQTERQRVQDTVQRSGLVLE</sequence>
<evidence type="ECO:0000256" key="1">
    <source>
        <dbReference type="ARBA" id="ARBA00006987"/>
    </source>
</evidence>
<dbReference type="PIRSF" id="PIRSF017082">
    <property type="entry name" value="YflP"/>
    <property type="match status" value="1"/>
</dbReference>
<gene>
    <name evidence="2" type="ORF">PSQ40_06520</name>
</gene>
<name>A0ABT5MVZ4_9BURK</name>